<dbReference type="GO" id="GO:0003677">
    <property type="term" value="F:DNA binding"/>
    <property type="evidence" value="ECO:0007669"/>
    <property type="project" value="UniProtKB-KW"/>
</dbReference>
<gene>
    <name evidence="3" type="ORF">B9Q11_00710</name>
</gene>
<accession>A0A2R6BLR4</accession>
<evidence type="ECO:0000313" key="3">
    <source>
        <dbReference type="EMBL" id="PSN99556.1"/>
    </source>
</evidence>
<comment type="caution">
    <text evidence="3">The sequence shown here is derived from an EMBL/GenBank/DDBJ whole genome shotgun (WGS) entry which is preliminary data.</text>
</comment>
<feature type="domain" description="Cas12f1-like TNB" evidence="2">
    <location>
        <begin position="326"/>
        <end position="374"/>
    </location>
</feature>
<evidence type="ECO:0000259" key="2">
    <source>
        <dbReference type="Pfam" id="PF07282"/>
    </source>
</evidence>
<organism evidence="3 4">
    <name type="scientific">Candidatus Marsarchaeota G2 archaeon ECH_B_SAG-F08</name>
    <dbReference type="NCBI Taxonomy" id="1978165"/>
    <lineage>
        <taxon>Archaea</taxon>
        <taxon>Candidatus Marsarchaeota</taxon>
        <taxon>Candidatus Marsarchaeota group 2</taxon>
    </lineage>
</organism>
<dbReference type="AlphaFoldDB" id="A0A2R6BLR4"/>
<reference evidence="3 4" key="1">
    <citation type="submission" date="2017-04" db="EMBL/GenBank/DDBJ databases">
        <title>Novel microbial lineages endemic to geothermal iron-oxide mats fill important gaps in the evolutionary history of Archaea.</title>
        <authorList>
            <person name="Jay Z.J."/>
            <person name="Beam J.P."/>
            <person name="Dlakic M."/>
            <person name="Rusch D.B."/>
            <person name="Kozubal M.A."/>
            <person name="Inskeep W.P."/>
        </authorList>
    </citation>
    <scope>NUCLEOTIDE SEQUENCE [LARGE SCALE GENOMIC DNA]</scope>
    <source>
        <strain evidence="3">ECH_B_SAG-F08</strain>
    </source>
</reference>
<dbReference type="InterPro" id="IPR010095">
    <property type="entry name" value="Cas12f1-like_TNB"/>
</dbReference>
<name>A0A2R6BLR4_9ARCH</name>
<dbReference type="Proteomes" id="UP000240381">
    <property type="component" value="Unassembled WGS sequence"/>
</dbReference>
<sequence>MSGCALIKGHRVFSVLRSYSLKHELGDELLPLLLAHRDVVNRILEELWSHIEWKKRKLPGKKQWRLLPKYKVDIHSKEYKKKLRESLLQEWPYAAHWVDSAIKTAYSILKSWRKNYVKGDRRRRRPTAKRLFARAKQTLIKLEGEKLRLTVKPGEYVYLDLSKRYFPLPGEVSSAGLGEPVITLEKVHLPVHYEDTQSGKPAVAWDFNLLSLDGYSPETGWVRIDTKKLASVHIASFEKRRSVQRKASKSKKARKVLSKYSKRERNRARKHQLEIARVIQSVAGVVGLEELKKQGMYTRSRVWNRRISRSDWRSVKRILVGRLGEAKVKELDPYGSSSYCSRCGWENKDLNGAVFECKECGLRINRQLNAAINLYMRMSFGYIVNWEDGRKRVELRMEGASQKEWWDRVVLPSLLGGCVLTGGKRSDPDELVRGLHDAVRPKLYAYERCADAYLRRVKPIR</sequence>
<evidence type="ECO:0000313" key="4">
    <source>
        <dbReference type="Proteomes" id="UP000240381"/>
    </source>
</evidence>
<keyword evidence="1" id="KW-0238">DNA-binding</keyword>
<dbReference type="EMBL" id="NEXM01000013">
    <property type="protein sequence ID" value="PSN99556.1"/>
    <property type="molecule type" value="Genomic_DNA"/>
</dbReference>
<evidence type="ECO:0000256" key="1">
    <source>
        <dbReference type="ARBA" id="ARBA00023125"/>
    </source>
</evidence>
<proteinExistence type="predicted"/>
<dbReference type="Pfam" id="PF07282">
    <property type="entry name" value="Cas12f1-like_TNB"/>
    <property type="match status" value="1"/>
</dbReference>
<protein>
    <recommendedName>
        <fullName evidence="2">Cas12f1-like TNB domain-containing protein</fullName>
    </recommendedName>
</protein>